<dbReference type="Gene3D" id="4.10.240.10">
    <property type="entry name" value="Zn(2)-C6 fungal-type DNA-binding domain"/>
    <property type="match status" value="1"/>
</dbReference>
<dbReference type="PROSITE" id="PS50048">
    <property type="entry name" value="ZN2_CY6_FUNGAL_2"/>
    <property type="match status" value="1"/>
</dbReference>
<name>A0A4V4L0B1_AURPU</name>
<protein>
    <recommendedName>
        <fullName evidence="4">Zn(2)-C6 fungal-type domain-containing protein</fullName>
    </recommendedName>
</protein>
<sequence length="724" mass="80970">MSASASRKNGKQASCEPCRRGKVRCDHHIPICDRCRRRNMSSECYYHPAPLTRTPKRMRLSSLGDDAVDTAGTVGQAGLVATIIPRDDTCVDAGIRQNDQEDRARSVPDANATPPATLPLLSLQTLDATSTRIVPGTAVYDDRGNETLEEDLLSITKILEHLQHFGIINKLVLEYYQLGQTAAIPSQLVLPVLFDLQRLHEDILRGRGATDDAASKAAMSTMAHQILRATSSRSIITSSTSLTEFTSFYSGRNLRVETIGLIFAISARASRLGLAPDSENNHDFVQAMFQCSARCLRLARELAQEMNDVIVWLSYENLRLTTSIQGYASPNVWRRLGDLSTDIFALEIHREAAIAKAPFFLAECRRRIFAAAFHWDKFLATLFDRPPRIPSYYADCRLPLELDYDQLLLTRPSDVEQAVFERNDGWSTGSSLCSLTWIRALYLLATFKEETLLHHHKPLDHETRSKLDFRDIAARCKQTWSQLPSRVHYSSACWKSDMAPIICLRLAEVYLTYLQTLLHIYRLLGKREGSCSPDLVQACSNIIETTLQINGGFQNQALYHLHYTFRASIVLCYGLPSAITLINALKTARRTVGRAQFTDLVRLVSIRRLSVFVTFLDNVYRPENANYALCTKASALISGALDEVIEYLLLLAANDTLRQPDPGLTGDFATGTQHPISSDGMAAMENADNDSLGDLNLLDWDTTNFMDMNNWMESIDWTNASGGV</sequence>
<comment type="subcellular location">
    <subcellularLocation>
        <location evidence="1">Nucleus</location>
    </subcellularLocation>
</comment>
<dbReference type="Proteomes" id="UP000310039">
    <property type="component" value="Unassembled WGS sequence"/>
</dbReference>
<evidence type="ECO:0000256" key="2">
    <source>
        <dbReference type="ARBA" id="ARBA00022723"/>
    </source>
</evidence>
<dbReference type="EMBL" id="QZBT01000126">
    <property type="protein sequence ID" value="THZ80526.1"/>
    <property type="molecule type" value="Genomic_DNA"/>
</dbReference>
<reference evidence="5 6" key="1">
    <citation type="submission" date="2018-10" db="EMBL/GenBank/DDBJ databases">
        <title>Fifty Aureobasidium pullulans genomes reveal a recombining polyextremotolerant generalist.</title>
        <authorList>
            <person name="Gostincar C."/>
            <person name="Turk M."/>
            <person name="Zajc J."/>
            <person name="Gunde-Cimerman N."/>
        </authorList>
    </citation>
    <scope>NUCLEOTIDE SEQUENCE [LARGE SCALE GENOMIC DNA]</scope>
    <source>
        <strain evidence="5 6">EXF-3403</strain>
    </source>
</reference>
<evidence type="ECO:0000313" key="6">
    <source>
        <dbReference type="Proteomes" id="UP000310039"/>
    </source>
</evidence>
<dbReference type="SUPFAM" id="SSF57701">
    <property type="entry name" value="Zn2/Cys6 DNA-binding domain"/>
    <property type="match status" value="1"/>
</dbReference>
<gene>
    <name evidence="5" type="ORF">D6C84_07377</name>
</gene>
<comment type="caution">
    <text evidence="5">The sequence shown here is derived from an EMBL/GenBank/DDBJ whole genome shotgun (WGS) entry which is preliminary data.</text>
</comment>
<keyword evidence="2" id="KW-0479">Metal-binding</keyword>
<proteinExistence type="predicted"/>
<evidence type="ECO:0000256" key="3">
    <source>
        <dbReference type="ARBA" id="ARBA00023242"/>
    </source>
</evidence>
<evidence type="ECO:0000256" key="1">
    <source>
        <dbReference type="ARBA" id="ARBA00004123"/>
    </source>
</evidence>
<dbReference type="Pfam" id="PF00172">
    <property type="entry name" value="Zn_clus"/>
    <property type="match status" value="1"/>
</dbReference>
<dbReference type="PANTHER" id="PTHR31001:SF82">
    <property type="entry name" value="ZN(II)2CYS6 TRANSCRIPTION FACTOR (EUROFUNG)"/>
    <property type="match status" value="1"/>
</dbReference>
<keyword evidence="3" id="KW-0539">Nucleus</keyword>
<dbReference type="PANTHER" id="PTHR31001">
    <property type="entry name" value="UNCHARACTERIZED TRANSCRIPTIONAL REGULATORY PROTEIN"/>
    <property type="match status" value="1"/>
</dbReference>
<dbReference type="PROSITE" id="PS00463">
    <property type="entry name" value="ZN2_CY6_FUNGAL_1"/>
    <property type="match status" value="1"/>
</dbReference>
<feature type="domain" description="Zn(2)-C6 fungal-type" evidence="4">
    <location>
        <begin position="14"/>
        <end position="46"/>
    </location>
</feature>
<dbReference type="SMART" id="SM00066">
    <property type="entry name" value="GAL4"/>
    <property type="match status" value="1"/>
</dbReference>
<dbReference type="InterPro" id="IPR050613">
    <property type="entry name" value="Sec_Metabolite_Reg"/>
</dbReference>
<dbReference type="Pfam" id="PF04082">
    <property type="entry name" value="Fungal_trans"/>
    <property type="match status" value="1"/>
</dbReference>
<dbReference type="GO" id="GO:0008270">
    <property type="term" value="F:zinc ion binding"/>
    <property type="evidence" value="ECO:0007669"/>
    <property type="project" value="InterPro"/>
</dbReference>
<dbReference type="AlphaFoldDB" id="A0A4V4L0B1"/>
<dbReference type="GO" id="GO:0003677">
    <property type="term" value="F:DNA binding"/>
    <property type="evidence" value="ECO:0007669"/>
    <property type="project" value="InterPro"/>
</dbReference>
<dbReference type="GO" id="GO:0005634">
    <property type="term" value="C:nucleus"/>
    <property type="evidence" value="ECO:0007669"/>
    <property type="project" value="UniProtKB-SubCell"/>
</dbReference>
<dbReference type="InterPro" id="IPR001138">
    <property type="entry name" value="Zn2Cys6_DnaBD"/>
</dbReference>
<dbReference type="GO" id="GO:0000981">
    <property type="term" value="F:DNA-binding transcription factor activity, RNA polymerase II-specific"/>
    <property type="evidence" value="ECO:0007669"/>
    <property type="project" value="InterPro"/>
</dbReference>
<dbReference type="InterPro" id="IPR007219">
    <property type="entry name" value="XnlR_reg_dom"/>
</dbReference>
<dbReference type="CDD" id="cd00067">
    <property type="entry name" value="GAL4"/>
    <property type="match status" value="1"/>
</dbReference>
<dbReference type="GO" id="GO:0006351">
    <property type="term" value="P:DNA-templated transcription"/>
    <property type="evidence" value="ECO:0007669"/>
    <property type="project" value="InterPro"/>
</dbReference>
<evidence type="ECO:0000313" key="5">
    <source>
        <dbReference type="EMBL" id="THZ80526.1"/>
    </source>
</evidence>
<dbReference type="InterPro" id="IPR036864">
    <property type="entry name" value="Zn2-C6_fun-type_DNA-bd_sf"/>
</dbReference>
<organism evidence="5 6">
    <name type="scientific">Aureobasidium pullulans</name>
    <name type="common">Black yeast</name>
    <name type="synonym">Pullularia pullulans</name>
    <dbReference type="NCBI Taxonomy" id="5580"/>
    <lineage>
        <taxon>Eukaryota</taxon>
        <taxon>Fungi</taxon>
        <taxon>Dikarya</taxon>
        <taxon>Ascomycota</taxon>
        <taxon>Pezizomycotina</taxon>
        <taxon>Dothideomycetes</taxon>
        <taxon>Dothideomycetidae</taxon>
        <taxon>Dothideales</taxon>
        <taxon>Saccotheciaceae</taxon>
        <taxon>Aureobasidium</taxon>
    </lineage>
</organism>
<accession>A0A4V4L0B1</accession>
<dbReference type="CDD" id="cd12148">
    <property type="entry name" value="fungal_TF_MHR"/>
    <property type="match status" value="1"/>
</dbReference>
<evidence type="ECO:0000259" key="4">
    <source>
        <dbReference type="PROSITE" id="PS50048"/>
    </source>
</evidence>
<dbReference type="SMART" id="SM00906">
    <property type="entry name" value="Fungal_trans"/>
    <property type="match status" value="1"/>
</dbReference>